<evidence type="ECO:0000313" key="11">
    <source>
        <dbReference type="EMBL" id="KZS93189.1"/>
    </source>
</evidence>
<evidence type="ECO:0000256" key="1">
    <source>
        <dbReference type="ARBA" id="ARBA00003892"/>
    </source>
</evidence>
<dbReference type="CDD" id="cd01858">
    <property type="entry name" value="NGP_1"/>
    <property type="match status" value="1"/>
</dbReference>
<evidence type="ECO:0000256" key="5">
    <source>
        <dbReference type="ARBA" id="ARBA00023134"/>
    </source>
</evidence>
<evidence type="ECO:0000256" key="7">
    <source>
        <dbReference type="RuleBase" id="RU364023"/>
    </source>
</evidence>
<dbReference type="EMBL" id="KV419408">
    <property type="protein sequence ID" value="KZS93189.1"/>
    <property type="molecule type" value="Genomic_DNA"/>
</dbReference>
<evidence type="ECO:0000256" key="2">
    <source>
        <dbReference type="ARBA" id="ARBA00004604"/>
    </source>
</evidence>
<feature type="compositionally biased region" description="Basic and acidic residues" evidence="8">
    <location>
        <begin position="638"/>
        <end position="655"/>
    </location>
</feature>
<feature type="region of interest" description="Disordered" evidence="8">
    <location>
        <begin position="517"/>
        <end position="557"/>
    </location>
</feature>
<organism evidence="11 12">
    <name type="scientific">Sistotremastrum niveocremeum HHB9708</name>
    <dbReference type="NCBI Taxonomy" id="1314777"/>
    <lineage>
        <taxon>Eukaryota</taxon>
        <taxon>Fungi</taxon>
        <taxon>Dikarya</taxon>
        <taxon>Basidiomycota</taxon>
        <taxon>Agaricomycotina</taxon>
        <taxon>Agaricomycetes</taxon>
        <taxon>Sistotremastrales</taxon>
        <taxon>Sistotremastraceae</taxon>
        <taxon>Sertulicium</taxon>
        <taxon>Sertulicium niveocremeum</taxon>
    </lineage>
</organism>
<evidence type="ECO:0000256" key="6">
    <source>
        <dbReference type="ARBA" id="ARBA00023242"/>
    </source>
</evidence>
<protein>
    <recommendedName>
        <fullName evidence="3 7">Nucleolar GTP-binding protein 2</fullName>
    </recommendedName>
</protein>
<comment type="subcellular location">
    <subcellularLocation>
        <location evidence="2 7">Nucleus</location>
        <location evidence="2 7">Nucleolus</location>
    </subcellularLocation>
</comment>
<evidence type="ECO:0000259" key="10">
    <source>
        <dbReference type="Pfam" id="PF08153"/>
    </source>
</evidence>
<dbReference type="OrthoDB" id="444945at2759"/>
<keyword evidence="5 7" id="KW-0342">GTP-binding</keyword>
<evidence type="ECO:0000256" key="8">
    <source>
        <dbReference type="SAM" id="MobiDB-lite"/>
    </source>
</evidence>
<dbReference type="PANTHER" id="PTHR11089:SF9">
    <property type="entry name" value="NUCLEOLAR GTP-BINDING PROTEIN 2"/>
    <property type="match status" value="1"/>
</dbReference>
<dbReference type="InterPro" id="IPR050755">
    <property type="entry name" value="TRAFAC_YlqF/YawG_RiboMat"/>
</dbReference>
<feature type="region of interest" description="Disordered" evidence="8">
    <location>
        <begin position="574"/>
        <end position="698"/>
    </location>
</feature>
<dbReference type="PANTHER" id="PTHR11089">
    <property type="entry name" value="GTP-BINDING PROTEIN-RELATED"/>
    <property type="match status" value="1"/>
</dbReference>
<dbReference type="SUPFAM" id="SSF52540">
    <property type="entry name" value="P-loop containing nucleoside triphosphate hydrolases"/>
    <property type="match status" value="1"/>
</dbReference>
<name>A0A164UFP2_9AGAM</name>
<dbReference type="Proteomes" id="UP000076722">
    <property type="component" value="Unassembled WGS sequence"/>
</dbReference>
<dbReference type="Pfam" id="PF08153">
    <property type="entry name" value="NGP1NT"/>
    <property type="match status" value="1"/>
</dbReference>
<feature type="compositionally biased region" description="Basic and acidic residues" evidence="8">
    <location>
        <begin position="519"/>
        <end position="539"/>
    </location>
</feature>
<accession>A0A164UFP2</accession>
<evidence type="ECO:0000259" key="9">
    <source>
        <dbReference type="Pfam" id="PF01926"/>
    </source>
</evidence>
<dbReference type="PRINTS" id="PR00326">
    <property type="entry name" value="GTP1OBG"/>
</dbReference>
<dbReference type="STRING" id="1314777.A0A164UFP2"/>
<dbReference type="InterPro" id="IPR024929">
    <property type="entry name" value="GNL2_CP_dom"/>
</dbReference>
<evidence type="ECO:0000313" key="12">
    <source>
        <dbReference type="Proteomes" id="UP000076722"/>
    </source>
</evidence>
<dbReference type="Gene3D" id="3.40.50.300">
    <property type="entry name" value="P-loop containing nucleotide triphosphate hydrolases"/>
    <property type="match status" value="1"/>
</dbReference>
<keyword evidence="6 7" id="KW-0539">Nucleus</keyword>
<sequence length="698" mass="77927">MAPTKKAGASPKARSSTSKISLKRVKGENFYRDAKSASRVKMLNGGKPVYDRDGKIKEAAAFQKTEAETEAGRVQPDRRWFGNTRVISQTALDHFRTSLGARAHDPYSVLLKRNKLPMSLLDDALNPNSQKRPHIVETEPFGDTFGPKAQRKRPRLDVGSIEELGQVGAAHDTPEASTSTLPLSEENTHADFIEPIYSKGTSRRIYGELYKVIDSSDVILHILDARDPLGTICTSVLEYIKKEKSHKQVVLIINKCDLVPNWVTSRIPWRSVELSTMGYCYGRGRSTLLTCLPPQLLVMRTWGSWKLASERAARARYIQHLTPQYPTIAFHASPNHSFGKGSLIQLLRQFSQLHSDKKQISVGFIGYPNVGKSSVINTLKSGKVCRVAPIPGETKVWQYITLTRRIYLIDCPGIVPTSAHDSNTSTVLKGVLRVEALPVPSEHIAPLLERVKPLYISRTYGIPLPEDGSPYSADQLLDQLARMKGRLLKGGEPDLEGVSKIILSDWVRGRIPFFVPPPERSDELNAKEAEQKRRAEIKGKAKASGTDGPLVPGVTQKLSGIIQKNTFVGEDARRFEEPEEAPDDNQEHENDEDEGSDVKKGSDEDEAVSAEELVWSDVYPESDEEKEAPKSDKKRKKREADNNEEVSKPAKEARMKTNKRKATNFFTNANVKNKNRNKAKLLEKLKGTKGRHSTEKSR</sequence>
<feature type="compositionally biased region" description="Acidic residues" evidence="8">
    <location>
        <begin position="577"/>
        <end position="595"/>
    </location>
</feature>
<dbReference type="InterPro" id="IPR012971">
    <property type="entry name" value="NOG2_N_dom"/>
</dbReference>
<feature type="region of interest" description="Disordered" evidence="8">
    <location>
        <begin position="124"/>
        <end position="155"/>
    </location>
</feature>
<dbReference type="GO" id="GO:0005525">
    <property type="term" value="F:GTP binding"/>
    <property type="evidence" value="ECO:0007669"/>
    <property type="project" value="UniProtKB-KW"/>
</dbReference>
<feature type="domain" description="G" evidence="9">
    <location>
        <begin position="362"/>
        <end position="421"/>
    </location>
</feature>
<proteinExistence type="inferred from homology"/>
<feature type="region of interest" description="Disordered" evidence="8">
    <location>
        <begin position="1"/>
        <end position="21"/>
    </location>
</feature>
<evidence type="ECO:0000256" key="4">
    <source>
        <dbReference type="ARBA" id="ARBA00022741"/>
    </source>
</evidence>
<evidence type="ECO:0000256" key="3">
    <source>
        <dbReference type="ARBA" id="ARBA00022127"/>
    </source>
</evidence>
<dbReference type="InterPro" id="IPR027417">
    <property type="entry name" value="P-loop_NTPase"/>
</dbReference>
<dbReference type="Pfam" id="PF01926">
    <property type="entry name" value="MMR_HSR1"/>
    <property type="match status" value="1"/>
</dbReference>
<feature type="compositionally biased region" description="Basic and acidic residues" evidence="8">
    <location>
        <begin position="680"/>
        <end position="698"/>
    </location>
</feature>
<dbReference type="AlphaFoldDB" id="A0A164UFP2"/>
<dbReference type="InterPro" id="IPR023179">
    <property type="entry name" value="GTP-bd_ortho_bundle_sf"/>
</dbReference>
<feature type="domain" description="Nucleolar GTP-binding protein 2 N-terminal" evidence="10">
    <location>
        <begin position="42"/>
        <end position="166"/>
    </location>
</feature>
<keyword evidence="4 7" id="KW-0547">Nucleotide-binding</keyword>
<dbReference type="GO" id="GO:0005730">
    <property type="term" value="C:nucleolus"/>
    <property type="evidence" value="ECO:0007669"/>
    <property type="project" value="UniProtKB-SubCell"/>
</dbReference>
<keyword evidence="12" id="KW-1185">Reference proteome</keyword>
<comment type="similarity">
    <text evidence="7">Belongs to the TRAFAC class YlqF/YawG GTPase family. NOG2 subfamily.</text>
</comment>
<comment type="function">
    <text evidence="1 7">GTPase that associates with pre-60S ribosomal subunits in the nucleolus and is required for their nuclear export and maturation.</text>
</comment>
<dbReference type="InterPro" id="IPR006073">
    <property type="entry name" value="GTP-bd"/>
</dbReference>
<gene>
    <name evidence="11" type="ORF">SISNIDRAFT_495830</name>
</gene>
<dbReference type="Gene3D" id="1.10.1580.10">
    <property type="match status" value="1"/>
</dbReference>
<reference evidence="11 12" key="1">
    <citation type="journal article" date="2016" name="Mol. Biol. Evol.">
        <title>Comparative Genomics of Early-Diverging Mushroom-Forming Fungi Provides Insights into the Origins of Lignocellulose Decay Capabilities.</title>
        <authorList>
            <person name="Nagy L.G."/>
            <person name="Riley R."/>
            <person name="Tritt A."/>
            <person name="Adam C."/>
            <person name="Daum C."/>
            <person name="Floudas D."/>
            <person name="Sun H."/>
            <person name="Yadav J.S."/>
            <person name="Pangilinan J."/>
            <person name="Larsson K.H."/>
            <person name="Matsuura K."/>
            <person name="Barry K."/>
            <person name="Labutti K."/>
            <person name="Kuo R."/>
            <person name="Ohm R.A."/>
            <person name="Bhattacharya S.S."/>
            <person name="Shirouzu T."/>
            <person name="Yoshinaga Y."/>
            <person name="Martin F.M."/>
            <person name="Grigoriev I.V."/>
            <person name="Hibbett D.S."/>
        </authorList>
    </citation>
    <scope>NUCLEOTIDE SEQUENCE [LARGE SCALE GENOMIC DNA]</scope>
    <source>
        <strain evidence="11 12">HHB9708</strain>
    </source>
</reference>